<dbReference type="RefSeq" id="WP_035506518.1">
    <property type="nucleotide sequence ID" value="NZ_CCDH010000001.1"/>
</dbReference>
<accession>A0A059NZ25</accession>
<dbReference type="AlphaFoldDB" id="A0A059NZ25"/>
<organism evidence="1 2">
    <name type="scientific">Halobacillus karajensis</name>
    <dbReference type="NCBI Taxonomy" id="195088"/>
    <lineage>
        <taxon>Bacteria</taxon>
        <taxon>Bacillati</taxon>
        <taxon>Bacillota</taxon>
        <taxon>Bacilli</taxon>
        <taxon>Bacillales</taxon>
        <taxon>Bacillaceae</taxon>
        <taxon>Halobacillus</taxon>
    </lineage>
</organism>
<sequence>MNVRTAEMATKVSGPAQPIDLSLTNIKFTATPYIHPQQVKESVNNQYKTLRNKEVLSKEEVEEFQRLIEFLSIESGEYEEGLFKWRKVKSRYRKQQIPKQPEKQIENLEDYLIDKEIAEFNNIGALGRKWVVNRLNEERIYKTPDHEIEKELQHHIQVLKEHLSLLNQQQTKEGWVNQLSELGITFKGDGIAARVAECFLEEDQTNWTTLSQLKNWIDKIIADIKEKGIVDSTFEGETFEQFYKQG</sequence>
<reference evidence="2" key="1">
    <citation type="submission" date="2014-03" db="EMBL/GenBank/DDBJ databases">
        <authorList>
            <person name="Urmite Genomes U."/>
        </authorList>
    </citation>
    <scope>NUCLEOTIDE SEQUENCE [LARGE SCALE GENOMIC DNA]</scope>
    <source>
        <strain evidence="2">HD-03</strain>
    </source>
</reference>
<comment type="caution">
    <text evidence="1">The sequence shown here is derived from an EMBL/GenBank/DDBJ whole genome shotgun (WGS) entry which is preliminary data.</text>
</comment>
<proteinExistence type="predicted"/>
<name>A0A059NZ25_9BACI</name>
<protein>
    <submittedName>
        <fullName evidence="1">Uncharacterized protein</fullName>
    </submittedName>
</protein>
<evidence type="ECO:0000313" key="1">
    <source>
        <dbReference type="EMBL" id="CDQ22998.1"/>
    </source>
</evidence>
<keyword evidence="2" id="KW-1185">Reference proteome</keyword>
<dbReference type="EMBL" id="CCDI010000001">
    <property type="protein sequence ID" value="CDQ22998.1"/>
    <property type="molecule type" value="Genomic_DNA"/>
</dbReference>
<evidence type="ECO:0000313" key="2">
    <source>
        <dbReference type="Proteomes" id="UP000028868"/>
    </source>
</evidence>
<dbReference type="Proteomes" id="UP000028868">
    <property type="component" value="Unassembled WGS sequence"/>
</dbReference>
<gene>
    <name evidence="1" type="ORF">BN983_01217</name>
</gene>
<reference evidence="1 2" key="2">
    <citation type="submission" date="2014-05" db="EMBL/GenBank/DDBJ databases">
        <title>Draft genome sequence of Halobacillus karajensis HK-03.</title>
        <authorList>
            <person name="Khelaifia S."/>
            <person name="Croce O."/>
            <person name="Lagier J.C."/>
            <person name="Raoult D."/>
        </authorList>
    </citation>
    <scope>NUCLEOTIDE SEQUENCE [LARGE SCALE GENOMIC DNA]</scope>
    <source>
        <strain evidence="1 2">HD-03</strain>
    </source>
</reference>